<keyword evidence="3" id="KW-0050">Antiport</keyword>
<dbReference type="GO" id="GO:0015297">
    <property type="term" value="F:antiporter activity"/>
    <property type="evidence" value="ECO:0007669"/>
    <property type="project" value="UniProtKB-KW"/>
</dbReference>
<evidence type="ECO:0000256" key="9">
    <source>
        <dbReference type="SAM" id="MobiDB-lite"/>
    </source>
</evidence>
<feature type="transmembrane region" description="Helical" evidence="10">
    <location>
        <begin position="279"/>
        <end position="295"/>
    </location>
</feature>
<feature type="transmembrane region" description="Helical" evidence="10">
    <location>
        <begin position="137"/>
        <end position="160"/>
    </location>
</feature>
<dbReference type="KEGG" id="srm:SRM_02483"/>
<feature type="transmembrane region" description="Helical" evidence="10">
    <location>
        <begin position="421"/>
        <end position="442"/>
    </location>
</feature>
<evidence type="ECO:0000259" key="12">
    <source>
        <dbReference type="Pfam" id="PF02254"/>
    </source>
</evidence>
<evidence type="ECO:0000256" key="10">
    <source>
        <dbReference type="SAM" id="Phobius"/>
    </source>
</evidence>
<comment type="subcellular location">
    <subcellularLocation>
        <location evidence="1">Cell membrane</location>
        <topology evidence="1">Multi-pass membrane protein</topology>
    </subcellularLocation>
</comment>
<evidence type="ECO:0000313" key="13">
    <source>
        <dbReference type="EMBL" id="CBH25404.1"/>
    </source>
</evidence>
<feature type="domain" description="RCK N-terminal" evidence="12">
    <location>
        <begin position="466"/>
        <end position="557"/>
    </location>
</feature>
<evidence type="ECO:0000256" key="6">
    <source>
        <dbReference type="ARBA" id="ARBA00022989"/>
    </source>
</evidence>
<accession>D5HBJ9</accession>
<keyword evidence="6 10" id="KW-1133">Transmembrane helix</keyword>
<evidence type="ECO:0000259" key="11">
    <source>
        <dbReference type="Pfam" id="PF00999"/>
    </source>
</evidence>
<feature type="domain" description="Cation/H+ exchanger transmembrane" evidence="11">
    <location>
        <begin position="70"/>
        <end position="447"/>
    </location>
</feature>
<keyword evidence="8 10" id="KW-0472">Membrane</keyword>
<dbReference type="SUPFAM" id="SSF51735">
    <property type="entry name" value="NAD(P)-binding Rossmann-fold domains"/>
    <property type="match status" value="1"/>
</dbReference>
<dbReference type="Gene3D" id="1.20.1530.20">
    <property type="match status" value="1"/>
</dbReference>
<reference evidence="13 14" key="1">
    <citation type="journal article" date="2010" name="ISME J.">
        <title>Fine-scale evolution: genomic, phenotypic and ecological differentiation in two coexisting Salinibacter ruber strains.</title>
        <authorList>
            <person name="Pena A."/>
            <person name="Teeling H."/>
            <person name="Huerta-Cepas J."/>
            <person name="Santos F."/>
            <person name="Yarza P."/>
            <person name="Brito-Echeverria J."/>
            <person name="Lucio M."/>
            <person name="Schmitt-Kopplin P."/>
            <person name="Meseguer I."/>
            <person name="Schenowitz C."/>
            <person name="Dossat C."/>
            <person name="Barbe V."/>
            <person name="Dopazo J."/>
            <person name="Rossello-Mora R."/>
            <person name="Schuler M."/>
            <person name="Glockner F.O."/>
            <person name="Amann R."/>
            <person name="Gabaldon T."/>
            <person name="Anton J."/>
        </authorList>
    </citation>
    <scope>NUCLEOTIDE SEQUENCE [LARGE SCALE GENOMIC DNA]</scope>
    <source>
        <strain evidence="13 14">M8</strain>
    </source>
</reference>
<feature type="compositionally biased region" description="Basic and acidic residues" evidence="9">
    <location>
        <begin position="665"/>
        <end position="679"/>
    </location>
</feature>
<feature type="transmembrane region" description="Helical" evidence="10">
    <location>
        <begin position="53"/>
        <end position="72"/>
    </location>
</feature>
<dbReference type="InterPro" id="IPR003148">
    <property type="entry name" value="RCK_N"/>
</dbReference>
<dbReference type="EMBL" id="FP565814">
    <property type="protein sequence ID" value="CBH25404.1"/>
    <property type="molecule type" value="Genomic_DNA"/>
</dbReference>
<dbReference type="PANTHER" id="PTHR32507:SF0">
    <property type="entry name" value="NA(+)_H(+) ANTIPORTER 2-RELATED"/>
    <property type="match status" value="1"/>
</dbReference>
<evidence type="ECO:0000256" key="5">
    <source>
        <dbReference type="ARBA" id="ARBA00022692"/>
    </source>
</evidence>
<proteinExistence type="predicted"/>
<evidence type="ECO:0000256" key="2">
    <source>
        <dbReference type="ARBA" id="ARBA00022448"/>
    </source>
</evidence>
<dbReference type="InterPro" id="IPR006153">
    <property type="entry name" value="Cation/H_exchanger_TM"/>
</dbReference>
<feature type="transmembrane region" description="Helical" evidence="10">
    <location>
        <begin position="105"/>
        <end position="125"/>
    </location>
</feature>
<feature type="transmembrane region" description="Helical" evidence="10">
    <location>
        <begin position="79"/>
        <end position="99"/>
    </location>
</feature>
<feature type="transmembrane region" description="Helical" evidence="10">
    <location>
        <begin position="357"/>
        <end position="377"/>
    </location>
</feature>
<keyword evidence="7" id="KW-0406">Ion transport</keyword>
<sequence length="705" mass="76473">MVPPGRRLFRPLAPDDRGAGVQPVNELCWTLRFRTLRARVFLADALQAVPESILLNITVVVMLGIGAQWAAWRFRLPSILLLLLVGFLAGPVLGVLDPQSLRGDWLFAFVSLSIGIILFEGGLSLRLSELREVGSTVFNLITIGVLLTWGLGAAGAYYILEFDVGLSVLIGAILTVTGPTVIVPLLRHVRPKGRVGTIAKWEGITIDPVGAILAVLVLETLILMNDPARAGAGTSAAAEHVAIGLGLEIFVALGISVVATMLLVVILRRRMVPDFLRNPVTLMVVVVAFVVANVLQHESGLLATTLMGIALANQPYVSVQRIIEFKENLQVLLIGSLFVLLSARLEMSALEYIDLRVLIFLGILVVIVRPLAVFVSSFGSNLEWEEKAFLSWLAPRGIVAAAVASLFAYQLRPVYPGAVDGMVPVIFAVIVGTVAIYGLTLAPLARWLDLAEPNPNGLLFVGAAPWVRTVARHVQELGYSVALLDNNPVHVRSAREEGLTAHQGNALSENIVDEITLSGIGHLLITIPNDEVASLTALHFSEVFESTDIYQLAAQPDSRHGGEGVMPGHLRGRPLFGEDTSYQLLKACLNRGDTIEVLTLSDETSDETQEYYSHEDLSNEYEDESVIPLFILRENDTLEIVSETNQFRLRPQDRLLALVGAGTETRGRDHKTPEVEQTKGDGILEIEESSPEPPDDETADATETG</sequence>
<keyword evidence="5 10" id="KW-0812">Transmembrane</keyword>
<evidence type="ECO:0000313" key="14">
    <source>
        <dbReference type="Proteomes" id="UP000000933"/>
    </source>
</evidence>
<dbReference type="Proteomes" id="UP000000933">
    <property type="component" value="Chromosome"/>
</dbReference>
<evidence type="ECO:0000256" key="8">
    <source>
        <dbReference type="ARBA" id="ARBA00023136"/>
    </source>
</evidence>
<dbReference type="InterPro" id="IPR038770">
    <property type="entry name" value="Na+/solute_symporter_sf"/>
</dbReference>
<organism evidence="13 14">
    <name type="scientific">Salinibacter ruber (strain M8)</name>
    <dbReference type="NCBI Taxonomy" id="761659"/>
    <lineage>
        <taxon>Bacteria</taxon>
        <taxon>Pseudomonadati</taxon>
        <taxon>Rhodothermota</taxon>
        <taxon>Rhodothermia</taxon>
        <taxon>Rhodothermales</taxon>
        <taxon>Salinibacteraceae</taxon>
        <taxon>Salinibacter</taxon>
    </lineage>
</organism>
<dbReference type="GO" id="GO:1902600">
    <property type="term" value="P:proton transmembrane transport"/>
    <property type="evidence" value="ECO:0007669"/>
    <property type="project" value="InterPro"/>
</dbReference>
<dbReference type="GO" id="GO:0006813">
    <property type="term" value="P:potassium ion transport"/>
    <property type="evidence" value="ECO:0007669"/>
    <property type="project" value="InterPro"/>
</dbReference>
<feature type="transmembrane region" description="Helical" evidence="10">
    <location>
        <begin position="166"/>
        <end position="186"/>
    </location>
</feature>
<feature type="transmembrane region" description="Helical" evidence="10">
    <location>
        <begin position="329"/>
        <end position="345"/>
    </location>
</feature>
<dbReference type="AlphaFoldDB" id="D5HBJ9"/>
<dbReference type="Pfam" id="PF02254">
    <property type="entry name" value="TrkA_N"/>
    <property type="match status" value="1"/>
</dbReference>
<feature type="compositionally biased region" description="Acidic residues" evidence="9">
    <location>
        <begin position="684"/>
        <end position="705"/>
    </location>
</feature>
<reference evidence="14" key="2">
    <citation type="submission" date="2010-04" db="EMBL/GenBank/DDBJ databases">
        <title>Genome sequence of Salinibacter ruber M8.</title>
        <authorList>
            <consortium name="Genoscope"/>
        </authorList>
    </citation>
    <scope>NUCLEOTIDE SEQUENCE [LARGE SCALE GENOMIC DNA]</scope>
    <source>
        <strain evidence="14">M8</strain>
    </source>
</reference>
<keyword evidence="4" id="KW-1003">Cell membrane</keyword>
<protein>
    <submittedName>
        <fullName evidence="13">Transporter, monovalent cation:proton antiporter-2 (CPA2) family</fullName>
    </submittedName>
</protein>
<evidence type="ECO:0000256" key="3">
    <source>
        <dbReference type="ARBA" id="ARBA00022449"/>
    </source>
</evidence>
<evidence type="ECO:0000256" key="1">
    <source>
        <dbReference type="ARBA" id="ARBA00004651"/>
    </source>
</evidence>
<feature type="transmembrane region" description="Helical" evidence="10">
    <location>
        <begin position="244"/>
        <end position="267"/>
    </location>
</feature>
<feature type="transmembrane region" description="Helical" evidence="10">
    <location>
        <begin position="206"/>
        <end position="224"/>
    </location>
</feature>
<dbReference type="PANTHER" id="PTHR32507">
    <property type="entry name" value="NA(+)/H(+) ANTIPORTER 1"/>
    <property type="match status" value="1"/>
</dbReference>
<feature type="transmembrane region" description="Helical" evidence="10">
    <location>
        <begin position="389"/>
        <end position="409"/>
    </location>
</feature>
<dbReference type="GO" id="GO:0005886">
    <property type="term" value="C:plasma membrane"/>
    <property type="evidence" value="ECO:0007669"/>
    <property type="project" value="UniProtKB-SubCell"/>
</dbReference>
<evidence type="ECO:0000256" key="7">
    <source>
        <dbReference type="ARBA" id="ARBA00023065"/>
    </source>
</evidence>
<feature type="region of interest" description="Disordered" evidence="9">
    <location>
        <begin position="661"/>
        <end position="705"/>
    </location>
</feature>
<evidence type="ECO:0000256" key="4">
    <source>
        <dbReference type="ARBA" id="ARBA00022475"/>
    </source>
</evidence>
<dbReference type="Pfam" id="PF00999">
    <property type="entry name" value="Na_H_Exchanger"/>
    <property type="match status" value="1"/>
</dbReference>
<keyword evidence="2" id="KW-0813">Transport</keyword>
<name>D5HBJ9_SALRM</name>
<dbReference type="HOGENOM" id="CLU_005912_10_1_10"/>
<dbReference type="InterPro" id="IPR036291">
    <property type="entry name" value="NAD(P)-bd_dom_sf"/>
</dbReference>
<dbReference type="Gene3D" id="3.40.50.720">
    <property type="entry name" value="NAD(P)-binding Rossmann-like Domain"/>
    <property type="match status" value="1"/>
</dbReference>
<gene>
    <name evidence="13" type="primary">nhaP</name>
    <name evidence="13" type="ordered locus">SRM_02483</name>
</gene>